<proteinExistence type="predicted"/>
<reference evidence="1" key="1">
    <citation type="journal article" date="2015" name="Nature">
        <title>Complex archaea that bridge the gap between prokaryotes and eukaryotes.</title>
        <authorList>
            <person name="Spang A."/>
            <person name="Saw J.H."/>
            <person name="Jorgensen S.L."/>
            <person name="Zaremba-Niedzwiedzka K."/>
            <person name="Martijn J."/>
            <person name="Lind A.E."/>
            <person name="van Eijk R."/>
            <person name="Schleper C."/>
            <person name="Guy L."/>
            <person name="Ettema T.J."/>
        </authorList>
    </citation>
    <scope>NUCLEOTIDE SEQUENCE</scope>
</reference>
<name>A0A0F9DQ64_9ZZZZ</name>
<protein>
    <submittedName>
        <fullName evidence="1">Uncharacterized protein</fullName>
    </submittedName>
</protein>
<feature type="non-terminal residue" evidence="1">
    <location>
        <position position="173"/>
    </location>
</feature>
<comment type="caution">
    <text evidence="1">The sequence shown here is derived from an EMBL/GenBank/DDBJ whole genome shotgun (WGS) entry which is preliminary data.</text>
</comment>
<sequence length="173" mass="20005">MKQPRNYKVKVSQAFLLKLLEYVDKKAKWHKEHSAKATFYGSAVGREDVYEQSAYSEAAFGKMFGLKMNLDHTKPTPIDFLMPDKFAEKPFRIDVKYCLPDPDANVYRESLIVSAKHELGEVDAYVLMVGVNRDWRFVGWMLAEETIIDRQWDTGLPTAAWRVLQPDLRSPDT</sequence>
<gene>
    <name evidence="1" type="ORF">LCGC14_2519280</name>
</gene>
<dbReference type="EMBL" id="LAZR01040601">
    <property type="protein sequence ID" value="KKL14088.1"/>
    <property type="molecule type" value="Genomic_DNA"/>
</dbReference>
<dbReference type="AlphaFoldDB" id="A0A0F9DQ64"/>
<organism evidence="1">
    <name type="scientific">marine sediment metagenome</name>
    <dbReference type="NCBI Taxonomy" id="412755"/>
    <lineage>
        <taxon>unclassified sequences</taxon>
        <taxon>metagenomes</taxon>
        <taxon>ecological metagenomes</taxon>
    </lineage>
</organism>
<accession>A0A0F9DQ64</accession>
<evidence type="ECO:0000313" key="1">
    <source>
        <dbReference type="EMBL" id="KKL14088.1"/>
    </source>
</evidence>